<dbReference type="Pfam" id="PF00078">
    <property type="entry name" value="RVT_1"/>
    <property type="match status" value="1"/>
</dbReference>
<sequence length="665" mass="75802">MKRPIQQSDSKRAILTDLIPYEVPLRFSFHHLHRAILEPSSPSSGIKKLLAKKIDSCIPYSYWIRTGEGRKRMLGLIHPLLLEDAAILYSDYGDLIVSLCSKSKWSLRRPCRIAKMYFGHEQNTNSGVGHNLTAYQPNSGTPSIGLNGEVENQLQKHASSFFVYEPHNLLQKFYTSKDLLALERKFFACRRIDISKCFGSIYTHSISWAIKGKAAAKMEKSCAHTFDAKFDAIMRRSNHGETHGILIGAELSRIFAEIIFQEIDSRAKRQLSADCMPDKINTTGCNIKLVDGVDYSVRRYIDDYFIFANEVRVLDHIQEVIEDHLEYFKLYVNEKKTSTSRRPFITGISTAKVRISQLITSLLDFNAVSSLSEKSDLTQSNHHFSSVKVINGVRQIIGEVRVEYPDISSSALKIIHNLVCKKIGFFRLEKPGNVLAGQWIRCVVEVAFYLFSVDVRFRTSILISRILSDIAKSCEWLPSVDSKEIEDAIVRESIVILKHANLNHGDNHLEISNFLIALSSIKEYWRVPERLVLPLCMVGVNTKRRPEYFTIIAIIFFASDRAEYKGLQVMAFDVAQQLIAGAASILEDTEMFCLSLDMLSCPWAEVSFKLNIGKKIYAELKLPAPTRADLNSFVHEFSSQTWFFDWDRTVDNLVYLQKKELCLGY</sequence>
<dbReference type="Proteomes" id="UP000590740">
    <property type="component" value="Unassembled WGS sequence"/>
</dbReference>
<name>A0A7W8DKW3_9BACT</name>
<accession>A0A7W8DKW3</accession>
<evidence type="ECO:0000313" key="3">
    <source>
        <dbReference type="Proteomes" id="UP000590740"/>
    </source>
</evidence>
<dbReference type="EMBL" id="JACHIG010000006">
    <property type="protein sequence ID" value="MBB5033440.1"/>
    <property type="molecule type" value="Genomic_DNA"/>
</dbReference>
<proteinExistence type="predicted"/>
<evidence type="ECO:0000259" key="1">
    <source>
        <dbReference type="PROSITE" id="PS50878"/>
    </source>
</evidence>
<gene>
    <name evidence="2" type="ORF">HNQ65_003028</name>
</gene>
<reference evidence="2 3" key="1">
    <citation type="submission" date="2020-08" db="EMBL/GenBank/DDBJ databases">
        <title>Genomic Encyclopedia of Type Strains, Phase IV (KMG-IV): sequencing the most valuable type-strain genomes for metagenomic binning, comparative biology and taxonomic classification.</title>
        <authorList>
            <person name="Goeker M."/>
        </authorList>
    </citation>
    <scope>NUCLEOTIDE SEQUENCE [LARGE SCALE GENOMIC DNA]</scope>
    <source>
        <strain evidence="2 3">DSM 12252</strain>
    </source>
</reference>
<dbReference type="AlphaFoldDB" id="A0A7W8DKW3"/>
<organism evidence="2 3">
    <name type="scientific">Prosthecobacter vanneervenii</name>
    <dbReference type="NCBI Taxonomy" id="48466"/>
    <lineage>
        <taxon>Bacteria</taxon>
        <taxon>Pseudomonadati</taxon>
        <taxon>Verrucomicrobiota</taxon>
        <taxon>Verrucomicrobiia</taxon>
        <taxon>Verrucomicrobiales</taxon>
        <taxon>Verrucomicrobiaceae</taxon>
        <taxon>Prosthecobacter</taxon>
    </lineage>
</organism>
<dbReference type="RefSeq" id="WP_184340370.1">
    <property type="nucleotide sequence ID" value="NZ_JACHIG010000006.1"/>
</dbReference>
<dbReference type="NCBIfam" id="NF041748">
    <property type="entry name" value="Drt3b"/>
    <property type="match status" value="1"/>
</dbReference>
<evidence type="ECO:0000313" key="2">
    <source>
        <dbReference type="EMBL" id="MBB5033440.1"/>
    </source>
</evidence>
<comment type="caution">
    <text evidence="2">The sequence shown here is derived from an EMBL/GenBank/DDBJ whole genome shotgun (WGS) entry which is preliminary data.</text>
</comment>
<keyword evidence="3" id="KW-1185">Reference proteome</keyword>
<dbReference type="PROSITE" id="PS50878">
    <property type="entry name" value="RT_POL"/>
    <property type="match status" value="1"/>
</dbReference>
<dbReference type="CDD" id="cd01646">
    <property type="entry name" value="RT_Bac_retron_I"/>
    <property type="match status" value="1"/>
</dbReference>
<protein>
    <recommendedName>
        <fullName evidence="1">Reverse transcriptase domain-containing protein</fullName>
    </recommendedName>
</protein>
<dbReference type="InterPro" id="IPR000477">
    <property type="entry name" value="RT_dom"/>
</dbReference>
<feature type="domain" description="Reverse transcriptase" evidence="1">
    <location>
        <begin position="1"/>
        <end position="350"/>
    </location>
</feature>